<feature type="region of interest" description="Disordered" evidence="6">
    <location>
        <begin position="39"/>
        <end position="63"/>
    </location>
</feature>
<dbReference type="AlphaFoldDB" id="A0AAJ0DKH4"/>
<evidence type="ECO:0000256" key="7">
    <source>
        <dbReference type="SAM" id="Phobius"/>
    </source>
</evidence>
<protein>
    <submittedName>
        <fullName evidence="9">Low-affinity phosphate transporter</fullName>
    </submittedName>
</protein>
<keyword evidence="10" id="KW-1185">Reference proteome</keyword>
<sequence length="866" mass="95899">MKFSHSIQFNAVPEWSSHYISYSNLKKLIYQLEKQANAKTAGEREAADAESSPLLSEADNKDPDKVFTRKLDDELEKICSFYRLKEYEIYGEIDALLQDVEEFDAEHEAGEIDGEGGGLRRQSVWARARQQSIFRSFQIPPKRRRTSMSSREATIPEEDDSDAEDDDERSALNRSQTSDRRSTTRGKDFASGEHIGPHDDLNASQEIGRRRPSVAFNDFGDDALQALYDEGITLKKRVINLYVNICELRSFIQLNETGFTKVLKKYDKIVDRKLKSQYINAKVKPAYPFEPSTMDHLAENLNRVESAYASIVTKGDVEAARQELRLHLREHVVWERNTVWREMIGIERKAQAANLGIRNTMLGQDTDPKKARLQGDREDGAMKEVHTPLGTTRCPKFLVSGTFWVLVACIAVFAILLTVPIMEKPEQQNCLALVMFVSLLWATEAIPLFVTSLLVPLLVVVLRVVREDDKPHHRLTSKQATSYVFSAMWTPVIMLLLGGFTIAAALSKYNIAKMMATFVLSKAGTKPRTVLLTSMGIAMFASMWISNVAAPVLCFSIVQPILRNLPSDSDMTKALLLGIALASNMGGAASPIASPQNLIALQNMSPQPGWGIWFFIALPVCIVSIVLIWLLLLVTFRPGRNCTIVPIRPMKDKFTGIQWFITFVTIGTILLWCVSHQLENVFGDMGVIAIIPIALFFGTGILTKEDFNNFLWTIIILAAGGLALGKAVNSSGLLHTIAISITEEVEGLSLYGVMCVFAALVALVATFISHTVAALIILPLVAQVGGNMSDPHPNLLVMGTVLMASAAMGLPTSGFPNMTAIMMEDSQTGQRYLQVRHFLTRGIPASIIAYVIIITLGYGLMYAAGL</sequence>
<dbReference type="GO" id="GO:0006797">
    <property type="term" value="P:polyphosphate metabolic process"/>
    <property type="evidence" value="ECO:0007669"/>
    <property type="project" value="TreeGrafter"/>
</dbReference>
<gene>
    <name evidence="9" type="primary">PHO91</name>
    <name evidence="9" type="ORF">LTR09_006763</name>
</gene>
<feature type="transmembrane region" description="Helical" evidence="7">
    <location>
        <begin position="793"/>
        <end position="810"/>
    </location>
</feature>
<dbReference type="InterPro" id="IPR004331">
    <property type="entry name" value="SPX_dom"/>
</dbReference>
<feature type="domain" description="SPX" evidence="8">
    <location>
        <begin position="1"/>
        <end position="280"/>
    </location>
</feature>
<feature type="compositionally biased region" description="Acidic residues" evidence="6">
    <location>
        <begin position="155"/>
        <end position="168"/>
    </location>
</feature>
<dbReference type="GO" id="GO:0005886">
    <property type="term" value="C:plasma membrane"/>
    <property type="evidence" value="ECO:0007669"/>
    <property type="project" value="TreeGrafter"/>
</dbReference>
<feature type="region of interest" description="Disordered" evidence="6">
    <location>
        <begin position="136"/>
        <end position="207"/>
    </location>
</feature>
<reference evidence="9" key="1">
    <citation type="submission" date="2023-04" db="EMBL/GenBank/DDBJ databases">
        <title>Black Yeasts Isolated from many extreme environments.</title>
        <authorList>
            <person name="Coleine C."/>
            <person name="Stajich J.E."/>
            <person name="Selbmann L."/>
        </authorList>
    </citation>
    <scope>NUCLEOTIDE SEQUENCE</scope>
    <source>
        <strain evidence="9">CCFEE 5312</strain>
    </source>
</reference>
<dbReference type="GO" id="GO:0006817">
    <property type="term" value="P:phosphate ion transport"/>
    <property type="evidence" value="ECO:0007669"/>
    <property type="project" value="TreeGrafter"/>
</dbReference>
<feature type="transmembrane region" description="Helical" evidence="7">
    <location>
        <begin position="612"/>
        <end position="636"/>
    </location>
</feature>
<proteinExistence type="predicted"/>
<evidence type="ECO:0000256" key="5">
    <source>
        <dbReference type="ARBA" id="ARBA00023136"/>
    </source>
</evidence>
<evidence type="ECO:0000256" key="6">
    <source>
        <dbReference type="SAM" id="MobiDB-lite"/>
    </source>
</evidence>
<dbReference type="CDD" id="cd14478">
    <property type="entry name" value="SPX_PHO87_PHO90_like"/>
    <property type="match status" value="1"/>
</dbReference>
<feature type="transmembrane region" description="Helical" evidence="7">
    <location>
        <begin position="748"/>
        <end position="781"/>
    </location>
</feature>
<feature type="transmembrane region" description="Helical" evidence="7">
    <location>
        <begin position="431"/>
        <end position="462"/>
    </location>
</feature>
<comment type="caution">
    <text evidence="9">The sequence shown here is derived from an EMBL/GenBank/DDBJ whole genome shotgun (WGS) entry which is preliminary data.</text>
</comment>
<keyword evidence="2" id="KW-0813">Transport</keyword>
<keyword evidence="4 7" id="KW-1133">Transmembrane helix</keyword>
<evidence type="ECO:0000313" key="9">
    <source>
        <dbReference type="EMBL" id="KAK3052171.1"/>
    </source>
</evidence>
<feature type="transmembrane region" description="Helical" evidence="7">
    <location>
        <begin position="681"/>
        <end position="703"/>
    </location>
</feature>
<evidence type="ECO:0000256" key="3">
    <source>
        <dbReference type="ARBA" id="ARBA00022692"/>
    </source>
</evidence>
<organism evidence="9 10">
    <name type="scientific">Extremus antarcticus</name>
    <dbReference type="NCBI Taxonomy" id="702011"/>
    <lineage>
        <taxon>Eukaryota</taxon>
        <taxon>Fungi</taxon>
        <taxon>Dikarya</taxon>
        <taxon>Ascomycota</taxon>
        <taxon>Pezizomycotina</taxon>
        <taxon>Dothideomycetes</taxon>
        <taxon>Dothideomycetidae</taxon>
        <taxon>Mycosphaerellales</taxon>
        <taxon>Extremaceae</taxon>
        <taxon>Extremus</taxon>
    </lineage>
</organism>
<dbReference type="Pfam" id="PF03105">
    <property type="entry name" value="SPX"/>
    <property type="match status" value="2"/>
</dbReference>
<feature type="transmembrane region" description="Helical" evidence="7">
    <location>
        <begin position="574"/>
        <end position="592"/>
    </location>
</feature>
<dbReference type="InterPro" id="IPR004680">
    <property type="entry name" value="Cit_transptr-like_dom"/>
</dbReference>
<feature type="transmembrane region" description="Helical" evidence="7">
    <location>
        <begin position="710"/>
        <end position="728"/>
    </location>
</feature>
<keyword evidence="3 7" id="KW-0812">Transmembrane</keyword>
<feature type="transmembrane region" description="Helical" evidence="7">
    <location>
        <begin position="397"/>
        <end position="419"/>
    </location>
</feature>
<accession>A0AAJ0DKH4</accession>
<dbReference type="PANTHER" id="PTHR10283:SF92">
    <property type="entry name" value="LOW-AFFINITY PHOSPHATE TRANSPORTER PHO91"/>
    <property type="match status" value="1"/>
</dbReference>
<evidence type="ECO:0000256" key="4">
    <source>
        <dbReference type="ARBA" id="ARBA00022989"/>
    </source>
</evidence>
<evidence type="ECO:0000313" key="10">
    <source>
        <dbReference type="Proteomes" id="UP001271007"/>
    </source>
</evidence>
<feature type="transmembrane region" description="Helical" evidence="7">
    <location>
        <begin position="537"/>
        <end position="562"/>
    </location>
</feature>
<dbReference type="Pfam" id="PF03600">
    <property type="entry name" value="CitMHS"/>
    <property type="match status" value="1"/>
</dbReference>
<dbReference type="CDD" id="cd01115">
    <property type="entry name" value="SLC13_permease"/>
    <property type="match status" value="1"/>
</dbReference>
<dbReference type="Proteomes" id="UP001271007">
    <property type="component" value="Unassembled WGS sequence"/>
</dbReference>
<evidence type="ECO:0000256" key="2">
    <source>
        <dbReference type="ARBA" id="ARBA00022448"/>
    </source>
</evidence>
<feature type="transmembrane region" description="Helical" evidence="7">
    <location>
        <begin position="657"/>
        <end position="675"/>
    </location>
</feature>
<feature type="compositionally biased region" description="Basic and acidic residues" evidence="6">
    <location>
        <begin position="177"/>
        <end position="201"/>
    </location>
</feature>
<dbReference type="EMBL" id="JAWDJX010000022">
    <property type="protein sequence ID" value="KAK3052171.1"/>
    <property type="molecule type" value="Genomic_DNA"/>
</dbReference>
<feature type="transmembrane region" description="Helical" evidence="7">
    <location>
        <begin position="483"/>
        <end position="506"/>
    </location>
</feature>
<feature type="transmembrane region" description="Helical" evidence="7">
    <location>
        <begin position="843"/>
        <end position="864"/>
    </location>
</feature>
<name>A0AAJ0DKH4_9PEZI</name>
<dbReference type="GO" id="GO:0005315">
    <property type="term" value="F:phosphate transmembrane transporter activity"/>
    <property type="evidence" value="ECO:0007669"/>
    <property type="project" value="TreeGrafter"/>
</dbReference>
<evidence type="ECO:0000256" key="1">
    <source>
        <dbReference type="ARBA" id="ARBA00004141"/>
    </source>
</evidence>
<comment type="subcellular location">
    <subcellularLocation>
        <location evidence="1">Membrane</location>
        <topology evidence="1">Multi-pass membrane protein</topology>
    </subcellularLocation>
</comment>
<dbReference type="PROSITE" id="PS51382">
    <property type="entry name" value="SPX"/>
    <property type="match status" value="1"/>
</dbReference>
<keyword evidence="5 7" id="KW-0472">Membrane</keyword>
<dbReference type="PANTHER" id="PTHR10283">
    <property type="entry name" value="SOLUTE CARRIER FAMILY 13 MEMBER"/>
    <property type="match status" value="1"/>
</dbReference>
<evidence type="ECO:0000259" key="8">
    <source>
        <dbReference type="PROSITE" id="PS51382"/>
    </source>
</evidence>